<sequence length="91" mass="9429">EFANRLSKSMQGLTQEQQNAALATIFGTDAFRAASFLADSAGASYENMRGAIGRVGAAQDLAAAQNAGFKGALDNLISTRETVGTDIGMKV</sequence>
<evidence type="ECO:0000313" key="1">
    <source>
        <dbReference type="EMBL" id="MDP0971171.1"/>
    </source>
</evidence>
<proteinExistence type="predicted"/>
<feature type="non-terminal residue" evidence="1">
    <location>
        <position position="91"/>
    </location>
</feature>
<dbReference type="AlphaFoldDB" id="A0AAW8ANW8"/>
<evidence type="ECO:0000313" key="2">
    <source>
        <dbReference type="Proteomes" id="UP001244490"/>
    </source>
</evidence>
<accession>A0AAW8ANW8</accession>
<comment type="caution">
    <text evidence="1">The sequence shown here is derived from an EMBL/GenBank/DDBJ whole genome shotgun (WGS) entry which is preliminary data.</text>
</comment>
<dbReference type="Proteomes" id="UP001244490">
    <property type="component" value="Unassembled WGS sequence"/>
</dbReference>
<organism evidence="1 2">
    <name type="scientific">Klebsiella pneumoniae</name>
    <dbReference type="NCBI Taxonomy" id="573"/>
    <lineage>
        <taxon>Bacteria</taxon>
        <taxon>Pseudomonadati</taxon>
        <taxon>Pseudomonadota</taxon>
        <taxon>Gammaproteobacteria</taxon>
        <taxon>Enterobacterales</taxon>
        <taxon>Enterobacteriaceae</taxon>
        <taxon>Klebsiella/Raoultella group</taxon>
        <taxon>Klebsiella</taxon>
        <taxon>Klebsiella pneumoniae complex</taxon>
    </lineage>
</organism>
<gene>
    <name evidence="1" type="ORF">Q6294_29975</name>
</gene>
<reference evidence="1" key="1">
    <citation type="submission" date="2023-07" db="EMBL/GenBank/DDBJ databases">
        <authorList>
            <person name="Peng Z."/>
        </authorList>
    </citation>
    <scope>NUCLEOTIDE SEQUENCE</scope>
    <source>
        <strain evidence="1">KP219</strain>
    </source>
</reference>
<protein>
    <recommendedName>
        <fullName evidence="3">Phage tail tape measure protein</fullName>
    </recommendedName>
</protein>
<name>A0AAW8ANW8_KLEPN</name>
<evidence type="ECO:0008006" key="3">
    <source>
        <dbReference type="Google" id="ProtNLM"/>
    </source>
</evidence>
<dbReference type="EMBL" id="JAUUIA010000404">
    <property type="protein sequence ID" value="MDP0971171.1"/>
    <property type="molecule type" value="Genomic_DNA"/>
</dbReference>
<feature type="non-terminal residue" evidence="1">
    <location>
        <position position="1"/>
    </location>
</feature>
<dbReference type="RefSeq" id="WP_305202336.1">
    <property type="nucleotide sequence ID" value="NZ_JAUUIA010000404.1"/>
</dbReference>